<feature type="domain" description="Chromo" evidence="3">
    <location>
        <begin position="146"/>
        <end position="181"/>
    </location>
</feature>
<evidence type="ECO:0000256" key="1">
    <source>
        <dbReference type="SAM" id="MobiDB-lite"/>
    </source>
</evidence>
<dbReference type="CDD" id="cd00024">
    <property type="entry name" value="CD_CSD"/>
    <property type="match status" value="1"/>
</dbReference>
<evidence type="ECO:0000256" key="2">
    <source>
        <dbReference type="SAM" id="Phobius"/>
    </source>
</evidence>
<organism evidence="4 5">
    <name type="scientific">Pinctada imbricata</name>
    <name type="common">Atlantic pearl-oyster</name>
    <name type="synonym">Pinctada martensii</name>
    <dbReference type="NCBI Taxonomy" id="66713"/>
    <lineage>
        <taxon>Eukaryota</taxon>
        <taxon>Metazoa</taxon>
        <taxon>Spiralia</taxon>
        <taxon>Lophotrochozoa</taxon>
        <taxon>Mollusca</taxon>
        <taxon>Bivalvia</taxon>
        <taxon>Autobranchia</taxon>
        <taxon>Pteriomorphia</taxon>
        <taxon>Pterioida</taxon>
        <taxon>Pterioidea</taxon>
        <taxon>Pteriidae</taxon>
        <taxon>Pinctada</taxon>
    </lineage>
</organism>
<dbReference type="Pfam" id="PF12259">
    <property type="entry name" value="Baculo_F"/>
    <property type="match status" value="1"/>
</dbReference>
<accession>A0AA88YF75</accession>
<evidence type="ECO:0000313" key="4">
    <source>
        <dbReference type="EMBL" id="KAK3098013.1"/>
    </source>
</evidence>
<feature type="compositionally biased region" description="Low complexity" evidence="1">
    <location>
        <begin position="95"/>
        <end position="113"/>
    </location>
</feature>
<dbReference type="EMBL" id="VSWD01000007">
    <property type="protein sequence ID" value="KAK3098013.1"/>
    <property type="molecule type" value="Genomic_DNA"/>
</dbReference>
<dbReference type="Pfam" id="PF00385">
    <property type="entry name" value="Chromo"/>
    <property type="match status" value="1"/>
</dbReference>
<dbReference type="AlphaFoldDB" id="A0AA88YF75"/>
<evidence type="ECO:0000313" key="5">
    <source>
        <dbReference type="Proteomes" id="UP001186944"/>
    </source>
</evidence>
<protein>
    <recommendedName>
        <fullName evidence="3">Chromo domain-containing protein</fullName>
    </recommendedName>
</protein>
<keyword evidence="5" id="KW-1185">Reference proteome</keyword>
<feature type="transmembrane region" description="Helical" evidence="2">
    <location>
        <begin position="787"/>
        <end position="807"/>
    </location>
</feature>
<feature type="region of interest" description="Disordered" evidence="1">
    <location>
        <begin position="55"/>
        <end position="142"/>
    </location>
</feature>
<dbReference type="Proteomes" id="UP001186944">
    <property type="component" value="Unassembled WGS sequence"/>
</dbReference>
<comment type="caution">
    <text evidence="4">The sequence shown here is derived from an EMBL/GenBank/DDBJ whole genome shotgun (WGS) entry which is preliminary data.</text>
</comment>
<keyword evidence="2" id="KW-0812">Transmembrane</keyword>
<feature type="region of interest" description="Disordered" evidence="1">
    <location>
        <begin position="1"/>
        <end position="21"/>
    </location>
</feature>
<dbReference type="SUPFAM" id="SSF54160">
    <property type="entry name" value="Chromo domain-like"/>
    <property type="match status" value="1"/>
</dbReference>
<evidence type="ECO:0000259" key="3">
    <source>
        <dbReference type="PROSITE" id="PS50013"/>
    </source>
</evidence>
<keyword evidence="2" id="KW-1133">Transmembrane helix</keyword>
<keyword evidence="2" id="KW-0472">Membrane</keyword>
<dbReference type="InterPro" id="IPR022048">
    <property type="entry name" value="Envelope_fusion-like"/>
</dbReference>
<dbReference type="InterPro" id="IPR000953">
    <property type="entry name" value="Chromo/chromo_shadow_dom"/>
</dbReference>
<feature type="compositionally biased region" description="Polar residues" evidence="1">
    <location>
        <begin position="81"/>
        <end position="94"/>
    </location>
</feature>
<dbReference type="InterPro" id="IPR023780">
    <property type="entry name" value="Chromo_domain"/>
</dbReference>
<dbReference type="InterPro" id="IPR016197">
    <property type="entry name" value="Chromo-like_dom_sf"/>
</dbReference>
<gene>
    <name evidence="4" type="ORF">FSP39_015325</name>
</gene>
<dbReference type="PROSITE" id="PS50013">
    <property type="entry name" value="CHROMO_2"/>
    <property type="match status" value="1"/>
</dbReference>
<dbReference type="SMART" id="SM00298">
    <property type="entry name" value="CHROMO"/>
    <property type="match status" value="1"/>
</dbReference>
<sequence length="994" mass="113633">MLHTTRVPKGLSPKLQNPWEGPFYIVDKGPNNTYKIRRASNHKELKSFIHVNRLKPYNCPSNRPSLDPPPRDQPITDTHLPPSQQDGPDQNSPHNSTSDTQTPTNQTSNSQQSGMDQTTSSTPTPGNQGHQQTSDNQGDTGNDETFYVEKLLRFRYDKGKKLFRVKWVGHSERTWEPEENLPASMVRHFHITKTQRGTARTPGFRNTFFVMCLLSVLCFASTSEVSMVQRLNYGILFEPVNQLYLGQEYWAHTFEIPLPKKVYYHHSLICNAPQCKHKQHILSTLNSLRMETEANVNATVREIHSLIPRTRFLEPKTYIGSSRSRRGLFDFIGDISKSLFGTATSDDVNTLKRHMEILNKNNKKVVKAMAMQEKHLSSFISTVNHRFDNVMSAVHENHKDTVALTSLLHTSIDALEHEMIILEELILKQTNASSQLKLSLEHLKLGIHDLVKGKLSPFLITTNAIKSSIRQVQTIMNEKFPHFHIIHKDPLYYFSYGDFLFSRSRSKLYLLLKIPISPFLKPLTVYNIYSFPVPINSTSKHATQLMDLPTYFVRTDDTQHFATMSVQQLSHCTGTYTKFCSFHISLISVISQTCISSLYFNNRDSVHNLCDFRFVRDTIKPAMIELSSLNTLMYHTNMVALDCPAGQRMVKGCSFCVMQLPCRCSITSGDLYLPPKIGTCANNSDSITILHPVNLALIQEFFDTGYETIEGHTTFQKFVDLKIPTFKIFNHSFSKYLAADKQDHLSLKKMADRAKKDEKVFQTLAESMIDGYVDLDLNSFPDTSGTIAISAACLAVICFIYSIWSYLKFRKLTAILALTHQINQSHAFPTPQPDLSFIYTQKPGAPSQTHTEILEHVYTSFTTPWPYVTLSVITTLMICCYAHKLWRKFKRTHKTTLHIELTTGTDCILIELASLPLCPEHWLITPPEDIHAITINRTCLLWANLTIDTSDFIIRNIHTDKQLKIPMTIHISPLRQPYTAYFLLSHHQYFKLLQ</sequence>
<feature type="compositionally biased region" description="Polar residues" evidence="1">
    <location>
        <begin position="114"/>
        <end position="140"/>
    </location>
</feature>
<reference evidence="4" key="1">
    <citation type="submission" date="2019-08" db="EMBL/GenBank/DDBJ databases">
        <title>The improved chromosome-level genome for the pearl oyster Pinctada fucata martensii using PacBio sequencing and Hi-C.</title>
        <authorList>
            <person name="Zheng Z."/>
        </authorList>
    </citation>
    <scope>NUCLEOTIDE SEQUENCE</scope>
    <source>
        <strain evidence="4">ZZ-2019</strain>
        <tissue evidence="4">Adductor muscle</tissue>
    </source>
</reference>
<proteinExistence type="predicted"/>
<dbReference type="Gene3D" id="2.40.50.40">
    <property type="match status" value="1"/>
</dbReference>
<name>A0AA88YF75_PINIB</name>